<reference evidence="2" key="2">
    <citation type="submission" date="2022-11" db="EMBL/GenBank/DDBJ databases">
        <title>Role of the vibriolysin VemA secreted by the emergent pathogen Vibrio europaeus in the colonization of Manila clam mucus.</title>
        <authorList>
            <person name="Martinez C."/>
            <person name="Rodriguez S."/>
            <person name="Vences A."/>
            <person name="Barja J.L."/>
            <person name="Toranzo A.E."/>
            <person name="Dubert J."/>
        </authorList>
    </citation>
    <scope>NUCLEOTIDE SEQUENCE</scope>
    <source>
        <strain evidence="2">3454</strain>
    </source>
</reference>
<evidence type="ECO:0000313" key="3">
    <source>
        <dbReference type="EMBL" id="OAM98619.1"/>
    </source>
</evidence>
<dbReference type="AlphaFoldDB" id="A0A178JAI2"/>
<evidence type="ECO:0000313" key="5">
    <source>
        <dbReference type="Proteomes" id="UP001150001"/>
    </source>
</evidence>
<feature type="chain" id="PRO_5044550593" evidence="1">
    <location>
        <begin position="25"/>
        <end position="91"/>
    </location>
</feature>
<evidence type="ECO:0000313" key="2">
    <source>
        <dbReference type="EMBL" id="MDC5742660.1"/>
    </source>
</evidence>
<comment type="caution">
    <text evidence="3">The sequence shown here is derived from an EMBL/GenBank/DDBJ whole genome shotgun (WGS) entry which is preliminary data.</text>
</comment>
<keyword evidence="5" id="KW-1185">Reference proteome</keyword>
<dbReference type="RefSeq" id="WP_069668117.1">
    <property type="nucleotide sequence ID" value="NZ_JAPFIM010000004.1"/>
</dbReference>
<protein>
    <submittedName>
        <fullName evidence="3">Uncharacterized protein</fullName>
    </submittedName>
</protein>
<organism evidence="3 4">
    <name type="scientific">Vibrio europaeus</name>
    <dbReference type="NCBI Taxonomy" id="300876"/>
    <lineage>
        <taxon>Bacteria</taxon>
        <taxon>Pseudomonadati</taxon>
        <taxon>Pseudomonadota</taxon>
        <taxon>Gammaproteobacteria</taxon>
        <taxon>Vibrionales</taxon>
        <taxon>Vibrionaceae</taxon>
        <taxon>Vibrio</taxon>
        <taxon>Vibrio oreintalis group</taxon>
    </lineage>
</organism>
<name>A0A178JAI2_9VIBR</name>
<accession>A0A178JAI2</accession>
<dbReference type="GeneID" id="78077051"/>
<dbReference type="EMBL" id="JAPFIT010000027">
    <property type="protein sequence ID" value="MDC5742660.1"/>
    <property type="molecule type" value="Genomic_DNA"/>
</dbReference>
<evidence type="ECO:0000313" key="4">
    <source>
        <dbReference type="Proteomes" id="UP000094761"/>
    </source>
</evidence>
<dbReference type="EMBL" id="LUAX01000006">
    <property type="protein sequence ID" value="OAM98619.1"/>
    <property type="molecule type" value="Genomic_DNA"/>
</dbReference>
<keyword evidence="1" id="KW-0732">Signal</keyword>
<evidence type="ECO:0000256" key="1">
    <source>
        <dbReference type="SAM" id="SignalP"/>
    </source>
</evidence>
<proteinExistence type="predicted"/>
<dbReference type="OrthoDB" id="5884006at2"/>
<gene>
    <name evidence="3" type="ORF">AZ468_15160</name>
    <name evidence="2" type="ORF">OPW20_21595</name>
</gene>
<sequence>MNLNPLLLAALVAASMTTSFLATAALGGAPNVSKEDLEKQWNGKQGPQSTLVAGVLLHWTADVCGKLNGQVSDVTQCQPKTESTSEQPENR</sequence>
<dbReference type="Proteomes" id="UP001150001">
    <property type="component" value="Unassembled WGS sequence"/>
</dbReference>
<reference evidence="3 4" key="1">
    <citation type="submission" date="2016-03" db="EMBL/GenBank/DDBJ databases">
        <title>Draft genome sequence of the Vibrio tubiashii subs. europaeus.</title>
        <authorList>
            <person name="Spinard E."/>
            <person name="Dubert J."/>
            <person name="Nelson D.R."/>
            <person name="Barja J.L."/>
        </authorList>
    </citation>
    <scope>NUCLEOTIDE SEQUENCE [LARGE SCALE GENOMIC DNA]</scope>
    <source>
        <strain evidence="4">PP-638</strain>
        <strain evidence="3">PP2-638</strain>
    </source>
</reference>
<dbReference type="Proteomes" id="UP000094761">
    <property type="component" value="Unassembled WGS sequence"/>
</dbReference>
<feature type="signal peptide" evidence="1">
    <location>
        <begin position="1"/>
        <end position="24"/>
    </location>
</feature>